<dbReference type="KEGG" id="fbe:FF125_03150"/>
<feature type="binding site" evidence="2">
    <location>
        <position position="208"/>
    </location>
    <ligand>
        <name>Mg(2+)</name>
        <dbReference type="ChEBI" id="CHEBI:18420"/>
    </ligand>
</feature>
<feature type="active site" description="Proton acceptor" evidence="2">
    <location>
        <position position="69"/>
    </location>
</feature>
<dbReference type="NCBIfam" id="NF011405">
    <property type="entry name" value="PRK14830.1"/>
    <property type="match status" value="1"/>
</dbReference>
<feature type="binding site" evidence="2">
    <location>
        <position position="38"/>
    </location>
    <ligand>
        <name>substrate</name>
    </ligand>
</feature>
<dbReference type="AlphaFoldDB" id="A0A5B7TMJ3"/>
<dbReference type="EC" id="2.5.1.-" evidence="2"/>
<organism evidence="3 4">
    <name type="scientific">Aureibaculum algae</name>
    <dbReference type="NCBI Taxonomy" id="2584122"/>
    <lineage>
        <taxon>Bacteria</taxon>
        <taxon>Pseudomonadati</taxon>
        <taxon>Bacteroidota</taxon>
        <taxon>Flavobacteriia</taxon>
        <taxon>Flavobacteriales</taxon>
        <taxon>Flavobacteriaceae</taxon>
        <taxon>Aureibaculum</taxon>
    </lineage>
</organism>
<feature type="binding site" evidence="2">
    <location>
        <position position="26"/>
    </location>
    <ligand>
        <name>substrate</name>
    </ligand>
</feature>
<dbReference type="InterPro" id="IPR018520">
    <property type="entry name" value="UPP_synth-like_CS"/>
</dbReference>
<accession>A0A5B7TMJ3</accession>
<dbReference type="CDD" id="cd00475">
    <property type="entry name" value="Cis_IPPS"/>
    <property type="match status" value="1"/>
</dbReference>
<feature type="binding site" evidence="2">
    <location>
        <position position="70"/>
    </location>
    <ligand>
        <name>substrate</name>
    </ligand>
</feature>
<dbReference type="PANTHER" id="PTHR10291:SF0">
    <property type="entry name" value="DEHYDRODOLICHYL DIPHOSPHATE SYNTHASE 2"/>
    <property type="match status" value="1"/>
</dbReference>
<dbReference type="InterPro" id="IPR001441">
    <property type="entry name" value="UPP_synth-like"/>
</dbReference>
<dbReference type="OrthoDB" id="4191603at2"/>
<dbReference type="SUPFAM" id="SSF64005">
    <property type="entry name" value="Undecaprenyl diphosphate synthase"/>
    <property type="match status" value="1"/>
</dbReference>
<dbReference type="EMBL" id="CP040749">
    <property type="protein sequence ID" value="QCX37478.1"/>
    <property type="molecule type" value="Genomic_DNA"/>
</dbReference>
<comment type="function">
    <text evidence="2">Catalyzes the condensation of isopentenyl diphosphate (IPP) with allylic pyrophosphates generating different type of terpenoids.</text>
</comment>
<keyword evidence="2" id="KW-0479">Metal-binding</keyword>
<keyword evidence="2" id="KW-0460">Magnesium</keyword>
<protein>
    <recommendedName>
        <fullName evidence="2">Isoprenyl transferase</fullName>
        <ecNumber evidence="2">2.5.1.-</ecNumber>
    </recommendedName>
</protein>
<dbReference type="InterPro" id="IPR036424">
    <property type="entry name" value="UPP_synth-like_sf"/>
</dbReference>
<dbReference type="PANTHER" id="PTHR10291">
    <property type="entry name" value="DEHYDRODOLICHYL DIPHOSPHATE SYNTHASE FAMILY MEMBER"/>
    <property type="match status" value="1"/>
</dbReference>
<name>A0A5B7TMJ3_9FLAO</name>
<evidence type="ECO:0000313" key="3">
    <source>
        <dbReference type="EMBL" id="QCX37478.1"/>
    </source>
</evidence>
<dbReference type="GO" id="GO:0045547">
    <property type="term" value="F:ditrans,polycis-polyprenyl diphosphate synthase [(2E,6E)-farnesyl diphosphate specific] activity"/>
    <property type="evidence" value="ECO:0007669"/>
    <property type="project" value="TreeGrafter"/>
</dbReference>
<feature type="active site" evidence="2">
    <location>
        <position position="21"/>
    </location>
</feature>
<keyword evidence="1 2" id="KW-0808">Transferase</keyword>
<dbReference type="PROSITE" id="PS01066">
    <property type="entry name" value="UPP_SYNTHASE"/>
    <property type="match status" value="1"/>
</dbReference>
<dbReference type="Proteomes" id="UP000306229">
    <property type="component" value="Chromosome"/>
</dbReference>
<dbReference type="NCBIfam" id="TIGR00055">
    <property type="entry name" value="uppS"/>
    <property type="match status" value="1"/>
</dbReference>
<feature type="binding site" evidence="2">
    <location>
        <position position="189"/>
    </location>
    <ligand>
        <name>substrate</name>
    </ligand>
</feature>
<dbReference type="FunFam" id="3.40.1180.10:FF:000001">
    <property type="entry name" value="(2E,6E)-farnesyl-diphosphate-specific ditrans,polycis-undecaprenyl-diphosphate synthase"/>
    <property type="match status" value="1"/>
</dbReference>
<evidence type="ECO:0000313" key="4">
    <source>
        <dbReference type="Proteomes" id="UP000306229"/>
    </source>
</evidence>
<comment type="subunit">
    <text evidence="2">Homodimer.</text>
</comment>
<comment type="similarity">
    <text evidence="2">Belongs to the UPP synthase family.</text>
</comment>
<dbReference type="Gene3D" id="3.40.1180.10">
    <property type="entry name" value="Decaprenyl diphosphate synthase-like"/>
    <property type="match status" value="1"/>
</dbReference>
<dbReference type="HAMAP" id="MF_01139">
    <property type="entry name" value="ISPT"/>
    <property type="match status" value="1"/>
</dbReference>
<gene>
    <name evidence="3" type="ORF">FF125_03150</name>
</gene>
<dbReference type="GO" id="GO:0000287">
    <property type="term" value="F:magnesium ion binding"/>
    <property type="evidence" value="ECO:0007669"/>
    <property type="project" value="UniProtKB-UniRule"/>
</dbReference>
<feature type="binding site" evidence="2">
    <location>
        <position position="72"/>
    </location>
    <ligand>
        <name>substrate</name>
    </ligand>
</feature>
<evidence type="ECO:0000256" key="1">
    <source>
        <dbReference type="ARBA" id="ARBA00022679"/>
    </source>
</evidence>
<feature type="binding site" evidence="2">
    <location>
        <position position="34"/>
    </location>
    <ligand>
        <name>substrate</name>
    </ligand>
</feature>
<dbReference type="GO" id="GO:0016094">
    <property type="term" value="P:polyprenol biosynthetic process"/>
    <property type="evidence" value="ECO:0007669"/>
    <property type="project" value="TreeGrafter"/>
</dbReference>
<feature type="binding site" evidence="2">
    <location>
        <begin position="22"/>
        <end position="25"/>
    </location>
    <ligand>
        <name>substrate</name>
    </ligand>
</feature>
<feature type="binding site" evidence="2">
    <location>
        <position position="21"/>
    </location>
    <ligand>
        <name>Mg(2+)</name>
        <dbReference type="ChEBI" id="CHEBI:18420"/>
    </ligand>
</feature>
<proteinExistence type="inferred from homology"/>
<dbReference type="RefSeq" id="WP_138948413.1">
    <property type="nucleotide sequence ID" value="NZ_CP040749.1"/>
</dbReference>
<feature type="binding site" evidence="2">
    <location>
        <begin position="66"/>
        <end position="68"/>
    </location>
    <ligand>
        <name>substrate</name>
    </ligand>
</feature>
<sequence>MDIITQINTEKKPKHVAIIMDGNGRWAKQKGMLRVFGHRNGVKAVKQTVEAASEIGIEVLTLYAFSTENWNRPKTEVKALMKILVSSLKDELETFQQNNIRLQTIGQTQNLPKKAQKELLEVIELTKNNTSMVLNLALSYGSREEIVNTIKNISKKVVNKQLSIEEIDENIINNHLYTFTLPDVDFLIRTSGEKRISNFLLWQIAYAELYFTDVLWPDFRKEDFFKAILDYQCRERRFGKISEQIQNNND</sequence>
<dbReference type="Pfam" id="PF01255">
    <property type="entry name" value="Prenyltransf"/>
    <property type="match status" value="1"/>
</dbReference>
<keyword evidence="4" id="KW-1185">Reference proteome</keyword>
<feature type="binding site" evidence="2">
    <location>
        <begin position="195"/>
        <end position="197"/>
    </location>
    <ligand>
        <name>substrate</name>
    </ligand>
</feature>
<comment type="cofactor">
    <cofactor evidence="2">
        <name>Mg(2+)</name>
        <dbReference type="ChEBI" id="CHEBI:18420"/>
    </cofactor>
    <text evidence="2">Binds 2 magnesium ions per subunit.</text>
</comment>
<evidence type="ECO:0000256" key="2">
    <source>
        <dbReference type="HAMAP-Rule" id="MF_01139"/>
    </source>
</evidence>
<reference evidence="3 4" key="1">
    <citation type="submission" date="2019-05" db="EMBL/GenBank/DDBJ databases">
        <title>Algicella ahnfeltiae gen. nov., sp. nov., a novel marine bacterium of the family Flavobacteriaceae isolated from a red alga.</title>
        <authorList>
            <person name="Nedashkovskaya O.I."/>
            <person name="Kukhlevskiy A.D."/>
            <person name="Kim S.-G."/>
            <person name="Zhukova N.V."/>
            <person name="Mikhailov V.V."/>
        </authorList>
    </citation>
    <scope>NUCLEOTIDE SEQUENCE [LARGE SCALE GENOMIC DNA]</scope>
    <source>
        <strain evidence="3 4">10Alg115</strain>
    </source>
</reference>